<name>A0A9P8HNR5_9HYPO</name>
<gene>
    <name evidence="3" type="ORF">TsFJ059_003105</name>
</gene>
<dbReference type="Pfam" id="PF13843">
    <property type="entry name" value="DDE_Tnp_1_7"/>
    <property type="match status" value="1"/>
</dbReference>
<proteinExistence type="predicted"/>
<evidence type="ECO:0000313" key="4">
    <source>
        <dbReference type="Proteomes" id="UP000826573"/>
    </source>
</evidence>
<feature type="region of interest" description="Disordered" evidence="1">
    <location>
        <begin position="274"/>
        <end position="299"/>
    </location>
</feature>
<sequence>MDIKDIIIQNEFDDELDVRLDNCQIEQPADSNTVRPNFDPEPSQGRHFKPLQIQQRNPVINALPTTPLSLFQLFLPIETAADWATFTNDGIPGPEGLMIYIGIHKEAKVADHWKTSQQPGYRSTRPQKTAQQPTSESTRGLPIWFQGKAREKVTIPTKPTPTGYKNWVVAQRGFFLRASYHVFLDNLFSSPSLFQVLRQQGIGATGTCRTNCGLYQPFVTAKAEDSKGHRLWPHNKLVTVPTPDEMVNQIAWKDNALVLLLSTVYSGREFQQRVRRRPNTTQPRARPIKEAFGKENKKTMTQPSAAIDYNDYMGAVDVGDQLRSYLGYDHRFRRAIFFSYVASQVGSVIPVKLSGGSALSTRSVKRTADHGQAVRDFEPATNLHLFHSIITSAEENGHAVQLAKATRSV</sequence>
<organism evidence="3 4">
    <name type="scientific">Trichoderma semiorbis</name>
    <dbReference type="NCBI Taxonomy" id="1491008"/>
    <lineage>
        <taxon>Eukaryota</taxon>
        <taxon>Fungi</taxon>
        <taxon>Dikarya</taxon>
        <taxon>Ascomycota</taxon>
        <taxon>Pezizomycotina</taxon>
        <taxon>Sordariomycetes</taxon>
        <taxon>Hypocreomycetidae</taxon>
        <taxon>Hypocreales</taxon>
        <taxon>Hypocreaceae</taxon>
        <taxon>Trichoderma</taxon>
    </lineage>
</organism>
<feature type="region of interest" description="Disordered" evidence="1">
    <location>
        <begin position="115"/>
        <end position="138"/>
    </location>
</feature>
<dbReference type="EMBL" id="JAIMJC010000003">
    <property type="protein sequence ID" value="KAH0528214.1"/>
    <property type="molecule type" value="Genomic_DNA"/>
</dbReference>
<evidence type="ECO:0000256" key="1">
    <source>
        <dbReference type="SAM" id="MobiDB-lite"/>
    </source>
</evidence>
<dbReference type="Proteomes" id="UP000826573">
    <property type="component" value="Unassembled WGS sequence"/>
</dbReference>
<keyword evidence="4" id="KW-1185">Reference proteome</keyword>
<feature type="domain" description="PiggyBac transposable element-derived protein" evidence="2">
    <location>
        <begin position="178"/>
        <end position="326"/>
    </location>
</feature>
<dbReference type="PANTHER" id="PTHR46599:SF3">
    <property type="entry name" value="PIGGYBAC TRANSPOSABLE ELEMENT-DERIVED PROTEIN 4"/>
    <property type="match status" value="1"/>
</dbReference>
<accession>A0A9P8HNR5</accession>
<reference evidence="3 4" key="1">
    <citation type="submission" date="2021-08" db="EMBL/GenBank/DDBJ databases">
        <title>The highly contiguous genome resource for Trichoderma semiorbis FJ059, a fungal antagonistic to plant pathogens.</title>
        <authorList>
            <person name="Liu T."/>
        </authorList>
    </citation>
    <scope>NUCLEOTIDE SEQUENCE [LARGE SCALE GENOMIC DNA]</scope>
    <source>
        <strain evidence="3 4">FJ059</strain>
    </source>
</reference>
<protein>
    <recommendedName>
        <fullName evidence="2">PiggyBac transposable element-derived protein domain-containing protein</fullName>
    </recommendedName>
</protein>
<feature type="compositionally biased region" description="Basic and acidic residues" evidence="1">
    <location>
        <begin position="287"/>
        <end position="298"/>
    </location>
</feature>
<dbReference type="InterPro" id="IPR029526">
    <property type="entry name" value="PGBD"/>
</dbReference>
<evidence type="ECO:0000313" key="3">
    <source>
        <dbReference type="EMBL" id="KAH0528214.1"/>
    </source>
</evidence>
<dbReference type="PANTHER" id="PTHR46599">
    <property type="entry name" value="PIGGYBAC TRANSPOSABLE ELEMENT-DERIVED PROTEIN 4"/>
    <property type="match status" value="1"/>
</dbReference>
<comment type="caution">
    <text evidence="3">The sequence shown here is derived from an EMBL/GenBank/DDBJ whole genome shotgun (WGS) entry which is preliminary data.</text>
</comment>
<evidence type="ECO:0000259" key="2">
    <source>
        <dbReference type="Pfam" id="PF13843"/>
    </source>
</evidence>
<dbReference type="AlphaFoldDB" id="A0A9P8HNR5"/>